<keyword evidence="3" id="KW-1185">Reference proteome</keyword>
<sequence>MNPSSVAIDTSSQVSLLDAVRFVAKSWWAVKSETIANRFRRVGFHSGPEVRASAQFKIQTGIFQLDQICKFGPFPTVKELENSRTLKSVDSFTLVEKDLLIRRSQVKKIEAVCAHHAEQFLRTFEIREKSCCDPFGIHTGQSRKRNFRTIDVETCDQYSAVILLIPGKKLCTSCRKILPEKLRESQEYLAGSSSSTSSVATPETMEDDIIQPGPSTQIKRLNESLQMMGETPVKGEKMAQKKYPKENRRKIAETVNKHFQYLSASHNEAIGDEVVYRVISKLCGDIISYSCMKQRNVYLQVFDEAAERVHFVDSEPVWVIGEDVIVKYDVADCYSPNAWDFIALYKIGLQKATPRKMNAGDVFTCHYLGSS</sequence>
<dbReference type="EMBL" id="LR901701">
    <property type="protein sequence ID" value="CAD7249223.1"/>
    <property type="molecule type" value="Genomic_DNA"/>
</dbReference>
<evidence type="ECO:0000256" key="1">
    <source>
        <dbReference type="SAM" id="MobiDB-lite"/>
    </source>
</evidence>
<gene>
    <name evidence="2" type="ORF">DSTB1V02_LOCUS9022</name>
</gene>
<name>A0A7R8XK80_9CRUS</name>
<protein>
    <submittedName>
        <fullName evidence="2">Uncharacterized protein</fullName>
    </submittedName>
</protein>
<accession>A0A7R8XK80</accession>
<dbReference type="EMBL" id="CAJPEV010002184">
    <property type="protein sequence ID" value="CAG0896031.1"/>
    <property type="molecule type" value="Genomic_DNA"/>
</dbReference>
<dbReference type="OrthoDB" id="10062343at2759"/>
<evidence type="ECO:0000313" key="3">
    <source>
        <dbReference type="Proteomes" id="UP000677054"/>
    </source>
</evidence>
<proteinExistence type="predicted"/>
<dbReference type="AlphaFoldDB" id="A0A7R8XK80"/>
<dbReference type="Gene3D" id="2.60.40.2840">
    <property type="match status" value="1"/>
</dbReference>
<dbReference type="Proteomes" id="UP000677054">
    <property type="component" value="Unassembled WGS sequence"/>
</dbReference>
<reference evidence="2" key="1">
    <citation type="submission" date="2020-11" db="EMBL/GenBank/DDBJ databases">
        <authorList>
            <person name="Tran Van P."/>
        </authorList>
    </citation>
    <scope>NUCLEOTIDE SEQUENCE</scope>
</reference>
<organism evidence="2">
    <name type="scientific">Darwinula stevensoni</name>
    <dbReference type="NCBI Taxonomy" id="69355"/>
    <lineage>
        <taxon>Eukaryota</taxon>
        <taxon>Metazoa</taxon>
        <taxon>Ecdysozoa</taxon>
        <taxon>Arthropoda</taxon>
        <taxon>Crustacea</taxon>
        <taxon>Oligostraca</taxon>
        <taxon>Ostracoda</taxon>
        <taxon>Podocopa</taxon>
        <taxon>Podocopida</taxon>
        <taxon>Darwinulocopina</taxon>
        <taxon>Darwinuloidea</taxon>
        <taxon>Darwinulidae</taxon>
        <taxon>Darwinula</taxon>
    </lineage>
</organism>
<evidence type="ECO:0000313" key="2">
    <source>
        <dbReference type="EMBL" id="CAD7249223.1"/>
    </source>
</evidence>
<feature type="region of interest" description="Disordered" evidence="1">
    <location>
        <begin position="188"/>
        <end position="214"/>
    </location>
</feature>